<evidence type="ECO:0000313" key="4">
    <source>
        <dbReference type="Proteomes" id="UP000482800"/>
    </source>
</evidence>
<sequence length="210" mass="22548">MTKIFISFRNGDESFAAVTLDDRLSARFGPESVFRSSRSIPAGTDFEPVLWRSLGLCSVVLVVIGPHWLTGRAGNNRLWDHEDFVRREVALALRLGLTTIPVLVGGAHMPGLGELPAELAPLTSRQYRRIDARSADADVRALVEEVARVVGDTGPAAAGASTVEPEARPQGNNQRFRTGNAVQARDVHGDLVMGDKVDGPKIVFGPGGRA</sequence>
<dbReference type="AlphaFoldDB" id="A0A6V8JUJ4"/>
<dbReference type="InterPro" id="IPR035897">
    <property type="entry name" value="Toll_tir_struct_dom_sf"/>
</dbReference>
<reference evidence="3 4" key="1">
    <citation type="submission" date="2020-03" db="EMBL/GenBank/DDBJ databases">
        <title>Whole genome shotgun sequence of Phytohabitans houttuyneae NBRC 108639.</title>
        <authorList>
            <person name="Komaki H."/>
            <person name="Tamura T."/>
        </authorList>
    </citation>
    <scope>NUCLEOTIDE SEQUENCE [LARGE SCALE GENOMIC DNA]</scope>
    <source>
        <strain evidence="3 4">NBRC 108639</strain>
    </source>
</reference>
<dbReference type="EMBL" id="BLPF01000001">
    <property type="protein sequence ID" value="GFJ76273.1"/>
    <property type="molecule type" value="Genomic_DNA"/>
</dbReference>
<proteinExistence type="predicted"/>
<keyword evidence="4" id="KW-1185">Reference proteome</keyword>
<dbReference type="SUPFAM" id="SSF52200">
    <property type="entry name" value="Toll/Interleukin receptor TIR domain"/>
    <property type="match status" value="1"/>
</dbReference>
<feature type="region of interest" description="Disordered" evidence="1">
    <location>
        <begin position="155"/>
        <end position="175"/>
    </location>
</feature>
<dbReference type="Proteomes" id="UP000482800">
    <property type="component" value="Unassembled WGS sequence"/>
</dbReference>
<dbReference type="GO" id="GO:0007165">
    <property type="term" value="P:signal transduction"/>
    <property type="evidence" value="ECO:0007669"/>
    <property type="project" value="InterPro"/>
</dbReference>
<accession>A0A6V8JUJ4</accession>
<protein>
    <recommendedName>
        <fullName evidence="2">TIR domain-containing protein</fullName>
    </recommendedName>
</protein>
<dbReference type="Pfam" id="PF13676">
    <property type="entry name" value="TIR_2"/>
    <property type="match status" value="1"/>
</dbReference>
<reference evidence="3 4" key="2">
    <citation type="submission" date="2020-03" db="EMBL/GenBank/DDBJ databases">
        <authorList>
            <person name="Ichikawa N."/>
            <person name="Kimura A."/>
            <person name="Kitahashi Y."/>
            <person name="Uohara A."/>
        </authorList>
    </citation>
    <scope>NUCLEOTIDE SEQUENCE [LARGE SCALE GENOMIC DNA]</scope>
    <source>
        <strain evidence="3 4">NBRC 108639</strain>
    </source>
</reference>
<evidence type="ECO:0000256" key="1">
    <source>
        <dbReference type="SAM" id="MobiDB-lite"/>
    </source>
</evidence>
<feature type="domain" description="TIR" evidence="2">
    <location>
        <begin position="4"/>
        <end position="141"/>
    </location>
</feature>
<dbReference type="InterPro" id="IPR000157">
    <property type="entry name" value="TIR_dom"/>
</dbReference>
<evidence type="ECO:0000313" key="3">
    <source>
        <dbReference type="EMBL" id="GFJ76273.1"/>
    </source>
</evidence>
<evidence type="ECO:0000259" key="2">
    <source>
        <dbReference type="Pfam" id="PF13676"/>
    </source>
</evidence>
<comment type="caution">
    <text evidence="3">The sequence shown here is derived from an EMBL/GenBank/DDBJ whole genome shotgun (WGS) entry which is preliminary data.</text>
</comment>
<organism evidence="3 4">
    <name type="scientific">Phytohabitans houttuyneae</name>
    <dbReference type="NCBI Taxonomy" id="1076126"/>
    <lineage>
        <taxon>Bacteria</taxon>
        <taxon>Bacillati</taxon>
        <taxon>Actinomycetota</taxon>
        <taxon>Actinomycetes</taxon>
        <taxon>Micromonosporales</taxon>
        <taxon>Micromonosporaceae</taxon>
    </lineage>
</organism>
<name>A0A6V8JUJ4_9ACTN</name>
<dbReference type="RefSeq" id="WP_173053098.1">
    <property type="nucleotide sequence ID" value="NZ_BAABGO010000003.1"/>
</dbReference>
<dbReference type="Gene3D" id="3.40.50.10140">
    <property type="entry name" value="Toll/interleukin-1 receptor homology (TIR) domain"/>
    <property type="match status" value="1"/>
</dbReference>
<gene>
    <name evidence="3" type="ORF">Phou_004530</name>
</gene>